<accession>A0A819KSF1</accession>
<keyword evidence="7" id="KW-1185">Reference proteome</keyword>
<dbReference type="Proteomes" id="UP000663874">
    <property type="component" value="Unassembled WGS sequence"/>
</dbReference>
<dbReference type="SMART" id="SM00252">
    <property type="entry name" value="SH2"/>
    <property type="match status" value="1"/>
</dbReference>
<evidence type="ECO:0000256" key="2">
    <source>
        <dbReference type="SAM" id="MobiDB-lite"/>
    </source>
</evidence>
<dbReference type="AlphaFoldDB" id="A0A819KSF1"/>
<dbReference type="InterPro" id="IPR000980">
    <property type="entry name" value="SH2"/>
</dbReference>
<evidence type="ECO:0000313" key="5">
    <source>
        <dbReference type="EMBL" id="CAF1232163.1"/>
    </source>
</evidence>
<reference evidence="6" key="1">
    <citation type="submission" date="2021-02" db="EMBL/GenBank/DDBJ databases">
        <authorList>
            <person name="Nowell W R."/>
        </authorList>
    </citation>
    <scope>NUCLEOTIDE SEQUENCE</scope>
</reference>
<evidence type="ECO:0000313" key="4">
    <source>
        <dbReference type="EMBL" id="CAF1109280.1"/>
    </source>
</evidence>
<proteinExistence type="predicted"/>
<feature type="domain" description="SH2" evidence="3">
    <location>
        <begin position="141"/>
        <end position="237"/>
    </location>
</feature>
<name>A0A819KSF1_9BILA</name>
<feature type="region of interest" description="Disordered" evidence="2">
    <location>
        <begin position="28"/>
        <end position="50"/>
    </location>
</feature>
<dbReference type="PROSITE" id="PS50001">
    <property type="entry name" value="SH2"/>
    <property type="match status" value="1"/>
</dbReference>
<evidence type="ECO:0000313" key="6">
    <source>
        <dbReference type="EMBL" id="CAF3953824.1"/>
    </source>
</evidence>
<evidence type="ECO:0000259" key="3">
    <source>
        <dbReference type="PROSITE" id="PS50001"/>
    </source>
</evidence>
<dbReference type="EMBL" id="CAJNOU010000887">
    <property type="protein sequence ID" value="CAF1109280.1"/>
    <property type="molecule type" value="Genomic_DNA"/>
</dbReference>
<dbReference type="Proteomes" id="UP000663889">
    <property type="component" value="Unassembled WGS sequence"/>
</dbReference>
<organism evidence="6 8">
    <name type="scientific">Rotaria sordida</name>
    <dbReference type="NCBI Taxonomy" id="392033"/>
    <lineage>
        <taxon>Eukaryota</taxon>
        <taxon>Metazoa</taxon>
        <taxon>Spiralia</taxon>
        <taxon>Gnathifera</taxon>
        <taxon>Rotifera</taxon>
        <taxon>Eurotatoria</taxon>
        <taxon>Bdelloidea</taxon>
        <taxon>Philodinida</taxon>
        <taxon>Philodinidae</taxon>
        <taxon>Rotaria</taxon>
    </lineage>
</organism>
<dbReference type="PRINTS" id="PR00401">
    <property type="entry name" value="SH2DOMAIN"/>
</dbReference>
<evidence type="ECO:0000256" key="1">
    <source>
        <dbReference type="PROSITE-ProRule" id="PRU00191"/>
    </source>
</evidence>
<dbReference type="Pfam" id="PF00017">
    <property type="entry name" value="SH2"/>
    <property type="match status" value="1"/>
</dbReference>
<dbReference type="EMBL" id="CAJNOL010000896">
    <property type="protein sequence ID" value="CAF1232163.1"/>
    <property type="molecule type" value="Genomic_DNA"/>
</dbReference>
<protein>
    <recommendedName>
        <fullName evidence="3">SH2 domain-containing protein</fullName>
    </recommendedName>
</protein>
<dbReference type="InterPro" id="IPR036860">
    <property type="entry name" value="SH2_dom_sf"/>
</dbReference>
<dbReference type="Gene3D" id="3.30.505.10">
    <property type="entry name" value="SH2 domain"/>
    <property type="match status" value="1"/>
</dbReference>
<gene>
    <name evidence="6" type="ORF">FNK824_LOCUS23381</name>
    <name evidence="5" type="ORF">JXQ802_LOCUS26005</name>
    <name evidence="4" type="ORF">SEV965_LOCUS16292</name>
</gene>
<feature type="compositionally biased region" description="Polar residues" evidence="2">
    <location>
        <begin position="41"/>
        <end position="50"/>
    </location>
</feature>
<evidence type="ECO:0000313" key="8">
    <source>
        <dbReference type="Proteomes" id="UP000663874"/>
    </source>
</evidence>
<dbReference type="PANTHER" id="PTHR15832">
    <property type="entry name" value="SHC (SRC HOMOLOGY DOMAIN C-TERMINAL) ADAPTOR HOMOLOG"/>
    <property type="match status" value="1"/>
</dbReference>
<dbReference type="EMBL" id="CAJOBE010004934">
    <property type="protein sequence ID" value="CAF3953824.1"/>
    <property type="molecule type" value="Genomic_DNA"/>
</dbReference>
<dbReference type="Proteomes" id="UP000663870">
    <property type="component" value="Unassembled WGS sequence"/>
</dbReference>
<feature type="compositionally biased region" description="Low complexity" evidence="2">
    <location>
        <begin position="28"/>
        <end position="40"/>
    </location>
</feature>
<keyword evidence="1" id="KW-0727">SH2 domain</keyword>
<dbReference type="CDD" id="cd00173">
    <property type="entry name" value="SH2"/>
    <property type="match status" value="1"/>
</dbReference>
<sequence>MQHIDGFHTTDSFRFDYNTSSSSSISLSTSSGYGSRLSLSQTDHSSSNRRNGLAKYFKEKLSKHKSLASLISSSSKTDINTQHETEIYESVWNLDEQIDKLRLKINEQIQSDSQSIISMSVDEPEQIYINNDQELLTAAAWYQEGLPRHICEEYLNDNTKPIGSFIIRHSYTYLEYPFVISIKTNLSSIEHYLIERTIDNNGYRLKGSSKTFDNLSTLVLHHTIISDILPITLVLPQIHSTLTPFNDTDRGRFSSRVIRSVRL</sequence>
<comment type="caution">
    <text evidence="6">The sequence shown here is derived from an EMBL/GenBank/DDBJ whole genome shotgun (WGS) entry which is preliminary data.</text>
</comment>
<dbReference type="PANTHER" id="PTHR15832:SF2">
    <property type="entry name" value="SH2 DOMAIN-CONTAINING PROTEIN"/>
    <property type="match status" value="1"/>
</dbReference>
<evidence type="ECO:0000313" key="7">
    <source>
        <dbReference type="Proteomes" id="UP000663870"/>
    </source>
</evidence>
<dbReference type="SUPFAM" id="SSF55550">
    <property type="entry name" value="SH2 domain"/>
    <property type="match status" value="1"/>
</dbReference>